<feature type="chain" id="PRO_5040355232" evidence="9">
    <location>
        <begin position="21"/>
        <end position="985"/>
    </location>
</feature>
<evidence type="ECO:0000256" key="9">
    <source>
        <dbReference type="SAM" id="SignalP"/>
    </source>
</evidence>
<comment type="caution">
    <text evidence="14">The sequence shown here is derived from an EMBL/GenBank/DDBJ whole genome shotgun (WGS) entry which is preliminary data.</text>
</comment>
<dbReference type="InterPro" id="IPR000209">
    <property type="entry name" value="Peptidase_S8/S53_dom"/>
</dbReference>
<dbReference type="GO" id="GO:0006508">
    <property type="term" value="P:proteolysis"/>
    <property type="evidence" value="ECO:0007669"/>
    <property type="project" value="UniProtKB-KW"/>
</dbReference>
<dbReference type="InterPro" id="IPR057060">
    <property type="entry name" value="MBTPS1_3rd"/>
</dbReference>
<dbReference type="PANTHER" id="PTHR43806">
    <property type="entry name" value="PEPTIDASE S8"/>
    <property type="match status" value="1"/>
</dbReference>
<dbReference type="PROSITE" id="PS00138">
    <property type="entry name" value="SUBTILASE_SER"/>
    <property type="match status" value="1"/>
</dbReference>
<dbReference type="GO" id="GO:0004252">
    <property type="term" value="F:serine-type endopeptidase activity"/>
    <property type="evidence" value="ECO:0007669"/>
    <property type="project" value="UniProtKB-UniRule"/>
</dbReference>
<dbReference type="PROSITE" id="PS00137">
    <property type="entry name" value="SUBTILASE_HIS"/>
    <property type="match status" value="1"/>
</dbReference>
<feature type="active site" description="Charge relay system" evidence="5">
    <location>
        <position position="206"/>
    </location>
</feature>
<dbReference type="InterPro" id="IPR022398">
    <property type="entry name" value="Peptidase_S8_His-AS"/>
</dbReference>
<dbReference type="Pfam" id="PF23094">
    <property type="entry name" value="MBTPS1_3rd"/>
    <property type="match status" value="1"/>
</dbReference>
<dbReference type="InterPro" id="IPR015500">
    <property type="entry name" value="Peptidase_S8_subtilisin-rel"/>
</dbReference>
<dbReference type="Gene3D" id="3.40.50.200">
    <property type="entry name" value="Peptidase S8/S53 domain"/>
    <property type="match status" value="1"/>
</dbReference>
<dbReference type="SUPFAM" id="SSF52743">
    <property type="entry name" value="Subtilisin-like"/>
    <property type="match status" value="1"/>
</dbReference>
<dbReference type="InterPro" id="IPR057032">
    <property type="entry name" value="MBTPS1_4th"/>
</dbReference>
<dbReference type="InterPro" id="IPR023827">
    <property type="entry name" value="Peptidase_S8_Asp-AS"/>
</dbReference>
<proteinExistence type="inferred from homology"/>
<dbReference type="Proteomes" id="UP001149090">
    <property type="component" value="Unassembled WGS sequence"/>
</dbReference>
<feature type="domain" description="Peptidase S8/S53" evidence="10">
    <location>
        <begin position="197"/>
        <end position="423"/>
    </location>
</feature>
<evidence type="ECO:0000259" key="13">
    <source>
        <dbReference type="Pfam" id="PF23094"/>
    </source>
</evidence>
<dbReference type="AlphaFoldDB" id="A0A9Q0L879"/>
<protein>
    <submittedName>
        <fullName evidence="14">Membrane-bound transcription factor site-1 protease</fullName>
    </submittedName>
</protein>
<dbReference type="PROSITE" id="PS00136">
    <property type="entry name" value="SUBTILASE_ASP"/>
    <property type="match status" value="1"/>
</dbReference>
<feature type="domain" description="Membrane-bound transcription factor site-1 protease-like N-terminal" evidence="11">
    <location>
        <begin position="35"/>
        <end position="111"/>
    </location>
</feature>
<dbReference type="Pfam" id="PF00082">
    <property type="entry name" value="Peptidase_S8"/>
    <property type="match status" value="1"/>
</dbReference>
<evidence type="ECO:0000256" key="5">
    <source>
        <dbReference type="PROSITE-ProRule" id="PRU01240"/>
    </source>
</evidence>
<sequence>MKNQLLFFSIFIFLISQTIFQNKQNKFSNQISNQIQKEFIVSFNEYKPIDYWNSYIYKIIKNLKGCEIVNRNSLAIQYPTDFILIRINLEKKEEIFQKFEKNKQIRSISENKEIKQQIQSITEEIEEEENEEEKFISINKRSHTKFSFEGDDLEEELENEEKKNERINQRKILKNKNNKDAASLFNAPEIWDLGVTGAGIKVAILDTGLSEKHPHFKNIIEIVDWTNEKITKDQLGHGTFVSSLIAGKGTDCRGLAPDAEIYVFRVFTKNHLSYTSWFLDAFNYAIYKKIHILNLSIGGPDYNDLPFVDKVNEATSNGITIISAIGNDGPIYGTLNNPGDQMDVIGVSAITENDEICDFSSRGMSTWELPYGTLYFCRTLSGTSVASPIVAGSAALLASAMKNDINRYTVNPGILKQVLLEGASLIKFPQYDSILTDGFALKDGIDFSSNIFEQGAGKINLINSLKLIQDYEPHASIFPSEIDLTNCPYFWPYCTQPLYYSTQPIALNLTIVNGMNVVGFISEKPIFKQTSIEILSGDEPLQNSDLVSLYFHYPETIWPYSGYFTIFIHVKSSAQHFHGFVYGEVSFTVNSPADKFSEIVIPIKLEIIPTPSRNMRILWDQFHNINYPSGFFPRDDLSVKNDALDWRGDHIHTNFRKMYHYLRKKGYFIEVLSNPLTCFEAKNYGTLLIVDSEEEFFKEEIKKIEKDISEEDLSIIIFSEWYNLETIEGLIFTDKNTDTRWIPATGGANIPALNELLESYGIKFGDHIISGEFSISGESVKISSGTSISQFPQSGKLLFSLVKDDTTKTLEREALLGIYDPPQSKGSIVVFGDSSCLDETNTPDKFLCFQFLDFLLKYTSTKKLSSVLEVKMETLENPYFSLRVNPPFRRDFSQLYQFSNVLSKKIPLCIFPEDPFANFQRANNLRHNQEENHLIHSRSTRFSNSSLIFPISLIFFTLAFFIYYFGTRKSSAVNPSNLENKTHLV</sequence>
<keyword evidence="7" id="KW-0175">Coiled coil</keyword>
<keyword evidence="15" id="KW-1185">Reference proteome</keyword>
<evidence type="ECO:0000259" key="10">
    <source>
        <dbReference type="Pfam" id="PF00082"/>
    </source>
</evidence>
<keyword evidence="9" id="KW-0732">Signal</keyword>
<dbReference type="OrthoDB" id="1740355at2759"/>
<dbReference type="Pfam" id="PF23090">
    <property type="entry name" value="MBTPS1_4th"/>
    <property type="match status" value="1"/>
</dbReference>
<evidence type="ECO:0000256" key="2">
    <source>
        <dbReference type="ARBA" id="ARBA00022670"/>
    </source>
</evidence>
<keyword evidence="3 5" id="KW-0378">Hydrolase</keyword>
<feature type="domain" description="MBTPS1 fourth" evidence="12">
    <location>
        <begin position="611"/>
        <end position="868"/>
    </location>
</feature>
<dbReference type="EMBL" id="JAPDFW010000140">
    <property type="protein sequence ID" value="KAJ5066560.1"/>
    <property type="molecule type" value="Genomic_DNA"/>
</dbReference>
<evidence type="ECO:0000256" key="1">
    <source>
        <dbReference type="ARBA" id="ARBA00011073"/>
    </source>
</evidence>
<comment type="similarity">
    <text evidence="1 5 6">Belongs to the peptidase S8 family.</text>
</comment>
<feature type="domain" description="MBTPS1 third" evidence="13">
    <location>
        <begin position="478"/>
        <end position="610"/>
    </location>
</feature>
<keyword evidence="8" id="KW-0472">Membrane</keyword>
<keyword evidence="2 5" id="KW-0645">Protease</keyword>
<evidence type="ECO:0000256" key="7">
    <source>
        <dbReference type="SAM" id="Coils"/>
    </source>
</evidence>
<dbReference type="OMA" id="LEYTTTG"/>
<dbReference type="InterPro" id="IPR036852">
    <property type="entry name" value="Peptidase_S8/S53_dom_sf"/>
</dbReference>
<keyword evidence="8" id="KW-0812">Transmembrane</keyword>
<dbReference type="InterPro" id="IPR023828">
    <property type="entry name" value="Peptidase_S8_Ser-AS"/>
</dbReference>
<feature type="active site" description="Charge relay system" evidence="5">
    <location>
        <position position="237"/>
    </location>
</feature>
<evidence type="ECO:0000313" key="15">
    <source>
        <dbReference type="Proteomes" id="UP001149090"/>
    </source>
</evidence>
<feature type="transmembrane region" description="Helical" evidence="8">
    <location>
        <begin position="947"/>
        <end position="966"/>
    </location>
</feature>
<dbReference type="PROSITE" id="PS51892">
    <property type="entry name" value="SUBTILASE"/>
    <property type="match status" value="1"/>
</dbReference>
<dbReference type="Pfam" id="PF23001">
    <property type="entry name" value="MBTP1_N"/>
    <property type="match status" value="1"/>
</dbReference>
<name>A0A9Q0L879_ANAIG</name>
<evidence type="ECO:0000256" key="4">
    <source>
        <dbReference type="ARBA" id="ARBA00022825"/>
    </source>
</evidence>
<dbReference type="GO" id="GO:0005794">
    <property type="term" value="C:Golgi apparatus"/>
    <property type="evidence" value="ECO:0007669"/>
    <property type="project" value="TreeGrafter"/>
</dbReference>
<gene>
    <name evidence="14" type="ORF">M0811_13497</name>
</gene>
<dbReference type="PRINTS" id="PR00723">
    <property type="entry name" value="SUBTILISIN"/>
</dbReference>
<evidence type="ECO:0000259" key="12">
    <source>
        <dbReference type="Pfam" id="PF23090"/>
    </source>
</evidence>
<feature type="active site" description="Charge relay system" evidence="5">
    <location>
        <position position="384"/>
    </location>
</feature>
<dbReference type="PANTHER" id="PTHR43806:SF7">
    <property type="entry name" value="MEMBRANE-BOUND TRANSCRIPTION FACTOR SITE-1 PROTEASE"/>
    <property type="match status" value="1"/>
</dbReference>
<keyword evidence="4 5" id="KW-0720">Serine protease</keyword>
<reference evidence="14" key="1">
    <citation type="submission" date="2022-10" db="EMBL/GenBank/DDBJ databases">
        <title>Novel sulphate-reducing endosymbionts in the free-living metamonad Anaeramoeba.</title>
        <authorList>
            <person name="Jerlstrom-Hultqvist J."/>
            <person name="Cepicka I."/>
            <person name="Gallot-Lavallee L."/>
            <person name="Salas-Leiva D."/>
            <person name="Curtis B.A."/>
            <person name="Zahonova K."/>
            <person name="Pipaliya S."/>
            <person name="Dacks J."/>
            <person name="Roger A.J."/>
        </authorList>
    </citation>
    <scope>NUCLEOTIDE SEQUENCE</scope>
    <source>
        <strain evidence="14">BMAN</strain>
    </source>
</reference>
<evidence type="ECO:0000256" key="8">
    <source>
        <dbReference type="SAM" id="Phobius"/>
    </source>
</evidence>
<evidence type="ECO:0000256" key="6">
    <source>
        <dbReference type="RuleBase" id="RU003355"/>
    </source>
</evidence>
<accession>A0A9Q0L879</accession>
<feature type="coiled-coil region" evidence="7">
    <location>
        <begin position="111"/>
        <end position="179"/>
    </location>
</feature>
<evidence type="ECO:0000259" key="11">
    <source>
        <dbReference type="Pfam" id="PF23001"/>
    </source>
</evidence>
<feature type="signal peptide" evidence="9">
    <location>
        <begin position="1"/>
        <end position="20"/>
    </location>
</feature>
<evidence type="ECO:0000313" key="14">
    <source>
        <dbReference type="EMBL" id="KAJ5066560.1"/>
    </source>
</evidence>
<keyword evidence="8" id="KW-1133">Transmembrane helix</keyword>
<evidence type="ECO:0000256" key="3">
    <source>
        <dbReference type="ARBA" id="ARBA00022801"/>
    </source>
</evidence>
<organism evidence="14 15">
    <name type="scientific">Anaeramoeba ignava</name>
    <name type="common">Anaerobic marine amoeba</name>
    <dbReference type="NCBI Taxonomy" id="1746090"/>
    <lineage>
        <taxon>Eukaryota</taxon>
        <taxon>Metamonada</taxon>
        <taxon>Anaeramoebidae</taxon>
        <taxon>Anaeramoeba</taxon>
    </lineage>
</organism>
<dbReference type="InterPro" id="IPR050131">
    <property type="entry name" value="Peptidase_S8_subtilisin-like"/>
</dbReference>
<dbReference type="InterPro" id="IPR055143">
    <property type="entry name" value="MBTP1_N"/>
</dbReference>